<dbReference type="PANTHER" id="PTHR30349">
    <property type="entry name" value="PHAGE INTEGRASE-RELATED"/>
    <property type="match status" value="1"/>
</dbReference>
<dbReference type="InterPro" id="IPR044068">
    <property type="entry name" value="CB"/>
</dbReference>
<dbReference type="InterPro" id="IPR004107">
    <property type="entry name" value="Integrase_SAM-like_N"/>
</dbReference>
<feature type="domain" description="Tyr recombinase" evidence="6">
    <location>
        <begin position="132"/>
        <end position="315"/>
    </location>
</feature>
<dbReference type="InterPro" id="IPR010998">
    <property type="entry name" value="Integrase_recombinase_N"/>
</dbReference>
<proteinExistence type="inferred from homology"/>
<keyword evidence="8" id="KW-0614">Plasmid</keyword>
<dbReference type="AlphaFoldDB" id="A0A1Z4M2M1"/>
<dbReference type="InterPro" id="IPR013762">
    <property type="entry name" value="Integrase-like_cat_sf"/>
</dbReference>
<dbReference type="PROSITE" id="PS51898">
    <property type="entry name" value="TYR_RECOMBINASE"/>
    <property type="match status" value="1"/>
</dbReference>
<evidence type="ECO:0000256" key="4">
    <source>
        <dbReference type="ARBA" id="ARBA00023172"/>
    </source>
</evidence>
<dbReference type="GO" id="GO:0006310">
    <property type="term" value="P:DNA recombination"/>
    <property type="evidence" value="ECO:0007669"/>
    <property type="project" value="UniProtKB-KW"/>
</dbReference>
<dbReference type="SUPFAM" id="SSF56349">
    <property type="entry name" value="DNA breaking-rejoining enzymes"/>
    <property type="match status" value="1"/>
</dbReference>
<reference evidence="8 9" key="1">
    <citation type="submission" date="2017-06" db="EMBL/GenBank/DDBJ databases">
        <title>Genome sequencing of cyanobaciteial culture collection at National Institute for Environmental Studies (NIES).</title>
        <authorList>
            <person name="Hirose Y."/>
            <person name="Shimura Y."/>
            <person name="Fujisawa T."/>
            <person name="Nakamura Y."/>
            <person name="Kawachi M."/>
        </authorList>
    </citation>
    <scope>NUCLEOTIDE SEQUENCE [LARGE SCALE GENOMIC DNA]</scope>
    <source>
        <strain evidence="8 9">NIES-267</strain>
        <plasmid evidence="9">Plasmid1 dna</plasmid>
    </source>
</reference>
<evidence type="ECO:0000313" key="9">
    <source>
        <dbReference type="Proteomes" id="UP000218418"/>
    </source>
</evidence>
<dbReference type="OrthoDB" id="504361at2"/>
<geneLocation type="plasmid" evidence="9">
    <name>Plasmid1 dna</name>
</geneLocation>
<protein>
    <submittedName>
        <fullName evidence="8">Integrase domain protein SAM domain protein</fullName>
    </submittedName>
</protein>
<dbReference type="InterPro" id="IPR050090">
    <property type="entry name" value="Tyrosine_recombinase_XerCD"/>
</dbReference>
<keyword evidence="3 5" id="KW-0238">DNA-binding</keyword>
<name>A0A1Z4M2M1_9CYAN</name>
<gene>
    <name evidence="8" type="ORF">NIES267_72680</name>
</gene>
<evidence type="ECO:0000259" key="7">
    <source>
        <dbReference type="PROSITE" id="PS51900"/>
    </source>
</evidence>
<dbReference type="GO" id="GO:0015074">
    <property type="term" value="P:DNA integration"/>
    <property type="evidence" value="ECO:0007669"/>
    <property type="project" value="UniProtKB-KW"/>
</dbReference>
<keyword evidence="9" id="KW-1185">Reference proteome</keyword>
<evidence type="ECO:0000256" key="3">
    <source>
        <dbReference type="ARBA" id="ARBA00023125"/>
    </source>
</evidence>
<dbReference type="Gene3D" id="1.10.150.130">
    <property type="match status" value="1"/>
</dbReference>
<keyword evidence="4" id="KW-0233">DNA recombination</keyword>
<evidence type="ECO:0000256" key="5">
    <source>
        <dbReference type="PROSITE-ProRule" id="PRU01248"/>
    </source>
</evidence>
<evidence type="ECO:0000256" key="2">
    <source>
        <dbReference type="ARBA" id="ARBA00022908"/>
    </source>
</evidence>
<comment type="similarity">
    <text evidence="1">Belongs to the 'phage' integrase family.</text>
</comment>
<evidence type="ECO:0000313" key="8">
    <source>
        <dbReference type="EMBL" id="BAY87744.1"/>
    </source>
</evidence>
<evidence type="ECO:0000259" key="6">
    <source>
        <dbReference type="PROSITE" id="PS51898"/>
    </source>
</evidence>
<dbReference type="Gene3D" id="1.10.443.10">
    <property type="entry name" value="Intergrase catalytic core"/>
    <property type="match status" value="1"/>
</dbReference>
<organism evidence="8 9">
    <name type="scientific">Calothrix parasitica NIES-267</name>
    <dbReference type="NCBI Taxonomy" id="1973488"/>
    <lineage>
        <taxon>Bacteria</taxon>
        <taxon>Bacillati</taxon>
        <taxon>Cyanobacteriota</taxon>
        <taxon>Cyanophyceae</taxon>
        <taxon>Nostocales</taxon>
        <taxon>Calotrichaceae</taxon>
        <taxon>Calothrix</taxon>
    </lineage>
</organism>
<dbReference type="Pfam" id="PF02899">
    <property type="entry name" value="Phage_int_SAM_1"/>
    <property type="match status" value="1"/>
</dbReference>
<feature type="domain" description="Core-binding (CB)" evidence="7">
    <location>
        <begin position="25"/>
        <end position="111"/>
    </location>
</feature>
<keyword evidence="2" id="KW-0229">DNA integration</keyword>
<dbReference type="GO" id="GO:0003677">
    <property type="term" value="F:DNA binding"/>
    <property type="evidence" value="ECO:0007669"/>
    <property type="project" value="UniProtKB-UniRule"/>
</dbReference>
<sequence length="335" mass="38151">MLHRKPVPTPVIVPVTELKSKEKPKVKDLRILRFEEFLQARSLSENSTIAYKRDIQHFLDWCDTAWVDVKPRQIAQFKNYLLRKEDNSRVLKDASVARILGTLKNFYNWLIRSGYVKIDPTIAVDLPKILEPQANNLSMEVVEKIFTAIETIRNPERNLAIFGLLLHGLRASEVCALNIGDYDGVRVDIKQAKAGSVGTVPLEGWCASKVDDYLQWLKASYSENLKPESPMFVSFSNRNSGKRISYDTINKLCKQIGEIIGIKFNAHQLRHTFATNLVISGMSPYHSMTLMRQKSFRNFKRYAKAAERAAAEAEFNKVSNGRSILRKDTAVSDES</sequence>
<dbReference type="CDD" id="cd00397">
    <property type="entry name" value="DNA_BRE_C"/>
    <property type="match status" value="1"/>
</dbReference>
<dbReference type="PANTHER" id="PTHR30349:SF41">
    <property type="entry name" value="INTEGRASE_RECOMBINASE PROTEIN MJ0367-RELATED"/>
    <property type="match status" value="1"/>
</dbReference>
<dbReference type="Proteomes" id="UP000218418">
    <property type="component" value="Plasmid plasmid1"/>
</dbReference>
<dbReference type="PROSITE" id="PS51900">
    <property type="entry name" value="CB"/>
    <property type="match status" value="1"/>
</dbReference>
<dbReference type="InterPro" id="IPR011010">
    <property type="entry name" value="DNA_brk_join_enz"/>
</dbReference>
<dbReference type="Pfam" id="PF00589">
    <property type="entry name" value="Phage_integrase"/>
    <property type="match status" value="1"/>
</dbReference>
<accession>A0A1Z4M2M1</accession>
<dbReference type="InterPro" id="IPR002104">
    <property type="entry name" value="Integrase_catalytic"/>
</dbReference>
<evidence type="ECO:0000256" key="1">
    <source>
        <dbReference type="ARBA" id="ARBA00008857"/>
    </source>
</evidence>
<dbReference type="EMBL" id="AP018228">
    <property type="protein sequence ID" value="BAY87744.1"/>
    <property type="molecule type" value="Genomic_DNA"/>
</dbReference>